<comment type="subcellular location">
    <subcellularLocation>
        <location evidence="2">Cell membrane</location>
        <topology evidence="2">Multi-pass membrane protein</topology>
    </subcellularLocation>
</comment>
<keyword evidence="9" id="KW-0843">Virulence</keyword>
<dbReference type="Proteomes" id="UP000246085">
    <property type="component" value="Chromosome BRAD3257"/>
</dbReference>
<dbReference type="InterPro" id="IPR036890">
    <property type="entry name" value="HATPase_C_sf"/>
</dbReference>
<dbReference type="Gene3D" id="1.10.287.130">
    <property type="match status" value="1"/>
</dbReference>
<dbReference type="SMART" id="SM00387">
    <property type="entry name" value="HATPase_c"/>
    <property type="match status" value="1"/>
</dbReference>
<organism evidence="13 14">
    <name type="scientific">Bradyrhizobium vignae</name>
    <dbReference type="NCBI Taxonomy" id="1549949"/>
    <lineage>
        <taxon>Bacteria</taxon>
        <taxon>Pseudomonadati</taxon>
        <taxon>Pseudomonadota</taxon>
        <taxon>Alphaproteobacteria</taxon>
        <taxon>Hyphomicrobiales</taxon>
        <taxon>Nitrobacteraceae</taxon>
        <taxon>Bradyrhizobium</taxon>
    </lineage>
</organism>
<dbReference type="PRINTS" id="PR00344">
    <property type="entry name" value="BCTRLSENSOR"/>
</dbReference>
<dbReference type="SUPFAM" id="SSF55874">
    <property type="entry name" value="ATPase domain of HSP90 chaperone/DNA topoisomerase II/histidine kinase"/>
    <property type="match status" value="1"/>
</dbReference>
<evidence type="ECO:0000259" key="11">
    <source>
        <dbReference type="PROSITE" id="PS50109"/>
    </source>
</evidence>
<evidence type="ECO:0000256" key="5">
    <source>
        <dbReference type="ARBA" id="ARBA00022553"/>
    </source>
</evidence>
<dbReference type="InterPro" id="IPR005467">
    <property type="entry name" value="His_kinase_dom"/>
</dbReference>
<evidence type="ECO:0000256" key="10">
    <source>
        <dbReference type="SAM" id="Phobius"/>
    </source>
</evidence>
<evidence type="ECO:0000256" key="7">
    <source>
        <dbReference type="ARBA" id="ARBA00022777"/>
    </source>
</evidence>
<keyword evidence="10" id="KW-0472">Membrane</keyword>
<dbReference type="AlphaFoldDB" id="A0A2U3Q0A0"/>
<gene>
    <name evidence="13" type="ORF">BRAD3257_3816</name>
    <name evidence="12" type="ORF">JWS04_27250</name>
</gene>
<evidence type="ECO:0000313" key="14">
    <source>
        <dbReference type="Proteomes" id="UP000246085"/>
    </source>
</evidence>
<evidence type="ECO:0000256" key="4">
    <source>
        <dbReference type="ARBA" id="ARBA00022475"/>
    </source>
</evidence>
<evidence type="ECO:0000313" key="12">
    <source>
        <dbReference type="EMBL" id="MBP0114701.1"/>
    </source>
</evidence>
<dbReference type="SMART" id="SM00388">
    <property type="entry name" value="HisKA"/>
    <property type="match status" value="1"/>
</dbReference>
<dbReference type="EC" id="2.7.13.3" evidence="3"/>
<name>A0A2U3Q0A0_9BRAD</name>
<keyword evidence="7 13" id="KW-0418">Kinase</keyword>
<evidence type="ECO:0000256" key="8">
    <source>
        <dbReference type="ARBA" id="ARBA00023012"/>
    </source>
</evidence>
<protein>
    <recommendedName>
        <fullName evidence="3">histidine kinase</fullName>
        <ecNumber evidence="3">2.7.13.3</ecNumber>
    </recommendedName>
</protein>
<accession>A0A2U3Q0A0</accession>
<dbReference type="KEGG" id="bvz:BRAD3257_3816"/>
<dbReference type="RefSeq" id="WP_122402782.1">
    <property type="nucleotide sequence ID" value="NZ_JAGIKT010000067.1"/>
</dbReference>
<evidence type="ECO:0000256" key="3">
    <source>
        <dbReference type="ARBA" id="ARBA00012438"/>
    </source>
</evidence>
<evidence type="ECO:0000256" key="9">
    <source>
        <dbReference type="ARBA" id="ARBA00023026"/>
    </source>
</evidence>
<dbReference type="PANTHER" id="PTHR44936">
    <property type="entry name" value="SENSOR PROTEIN CREC"/>
    <property type="match status" value="1"/>
</dbReference>
<dbReference type="OrthoDB" id="9815750at2"/>
<dbReference type="EMBL" id="JAGIKT010000067">
    <property type="protein sequence ID" value="MBP0114701.1"/>
    <property type="molecule type" value="Genomic_DNA"/>
</dbReference>
<feature type="transmembrane region" description="Helical" evidence="10">
    <location>
        <begin position="6"/>
        <end position="27"/>
    </location>
</feature>
<dbReference type="EMBL" id="LS398110">
    <property type="protein sequence ID" value="SPP94830.1"/>
    <property type="molecule type" value="Genomic_DNA"/>
</dbReference>
<reference evidence="12 15" key="2">
    <citation type="submission" date="2021-03" db="EMBL/GenBank/DDBJ databases">
        <title>Genome Sequence of Bradyrhizobium vignae strain ISRA400.</title>
        <authorList>
            <person name="Tisa L.S."/>
            <person name="Svistoonoff S."/>
            <person name="Hocher V."/>
            <person name="Fall S."/>
            <person name="Zaiya A."/>
            <person name="Naing D."/>
            <person name="Niang N."/>
            <person name="Diouf A."/>
            <person name="Dasylva M.C."/>
            <person name="Toure O."/>
            <person name="Gueye M."/>
            <person name="Gully D."/>
            <person name="Tisseyre P."/>
            <person name="Simpson S."/>
            <person name="Morris K."/>
            <person name="Thomas W.K."/>
        </authorList>
    </citation>
    <scope>NUCLEOTIDE SEQUENCE [LARGE SCALE GENOMIC DNA]</scope>
    <source>
        <strain evidence="12 15">ISRA400</strain>
    </source>
</reference>
<dbReference type="InterPro" id="IPR003661">
    <property type="entry name" value="HisK_dim/P_dom"/>
</dbReference>
<evidence type="ECO:0000256" key="1">
    <source>
        <dbReference type="ARBA" id="ARBA00000085"/>
    </source>
</evidence>
<dbReference type="PANTHER" id="PTHR44936:SF9">
    <property type="entry name" value="SENSOR PROTEIN CREC"/>
    <property type="match status" value="1"/>
</dbReference>
<dbReference type="Pfam" id="PF00512">
    <property type="entry name" value="HisKA"/>
    <property type="match status" value="1"/>
</dbReference>
<evidence type="ECO:0000256" key="2">
    <source>
        <dbReference type="ARBA" id="ARBA00004651"/>
    </source>
</evidence>
<dbReference type="Proteomes" id="UP000669317">
    <property type="component" value="Unassembled WGS sequence"/>
</dbReference>
<dbReference type="CDD" id="cd00082">
    <property type="entry name" value="HisKA"/>
    <property type="match status" value="1"/>
</dbReference>
<keyword evidence="5" id="KW-0597">Phosphoprotein</keyword>
<evidence type="ECO:0000313" key="15">
    <source>
        <dbReference type="Proteomes" id="UP000669317"/>
    </source>
</evidence>
<keyword evidence="15" id="KW-1185">Reference proteome</keyword>
<comment type="catalytic activity">
    <reaction evidence="1">
        <text>ATP + protein L-histidine = ADP + protein N-phospho-L-histidine.</text>
        <dbReference type="EC" id="2.7.13.3"/>
    </reaction>
</comment>
<feature type="transmembrane region" description="Helical" evidence="10">
    <location>
        <begin position="184"/>
        <end position="207"/>
    </location>
</feature>
<dbReference type="Gene3D" id="3.30.565.10">
    <property type="entry name" value="Histidine kinase-like ATPase, C-terminal domain"/>
    <property type="match status" value="1"/>
</dbReference>
<accession>A0A4Q0R3S8</accession>
<feature type="domain" description="Histidine kinase" evidence="11">
    <location>
        <begin position="277"/>
        <end position="483"/>
    </location>
</feature>
<dbReference type="Pfam" id="PF02518">
    <property type="entry name" value="HATPase_c"/>
    <property type="match status" value="1"/>
</dbReference>
<dbReference type="InterPro" id="IPR004358">
    <property type="entry name" value="Sig_transdc_His_kin-like_C"/>
</dbReference>
<dbReference type="GO" id="GO:0005886">
    <property type="term" value="C:plasma membrane"/>
    <property type="evidence" value="ECO:0007669"/>
    <property type="project" value="UniProtKB-SubCell"/>
</dbReference>
<dbReference type="InterPro" id="IPR036097">
    <property type="entry name" value="HisK_dim/P_sf"/>
</dbReference>
<keyword evidence="10" id="KW-1133">Transmembrane helix</keyword>
<dbReference type="InterPro" id="IPR050980">
    <property type="entry name" value="2C_sensor_his_kinase"/>
</dbReference>
<keyword evidence="10" id="KW-0812">Transmembrane</keyword>
<proteinExistence type="predicted"/>
<keyword evidence="4" id="KW-1003">Cell membrane</keyword>
<sequence>MGSLRIRLLALWIMLVVSGIATGYLLFESFQQTANARLARSEELVARACRDLADRYQFFVAGWSGGPIDDRLKSELTAVTRTALAGAAGIEGGIWQANVGSLGYAFPTYEGTGPKTDLPSAEQNTIGQVNAEALRSGHPASIRQAGRSQVLIVHACPLRGPLQGVTGWTMTRVFTAQGPAYNQLLAGLVVLALTIFGSAVWLARLLYTWSRNIALIERALDDRRDGVVDLPKLARTGTPELDRLVDALNATGERLSLERRRAASAERLAALGRLSAGLAHEIRNPIAAMRLKAENALAVADGSRSNAALGTILQQVDRLDILLRDLLDMTQAHEPKLAEVDLASFIDNAVDAHRELAAAKDLILTAGTEGACSELPRFDPFQMQRALDNLILNAIQNCPPGGSVAVEARRRDGRLILRVADTGTGISNELRERLFEPFVTGRADGTGLGLAIVREIARNHDGEARHVATPRGATFEIEVPWRPC</sequence>
<evidence type="ECO:0000313" key="13">
    <source>
        <dbReference type="EMBL" id="SPP94830.1"/>
    </source>
</evidence>
<dbReference type="InterPro" id="IPR003594">
    <property type="entry name" value="HATPase_dom"/>
</dbReference>
<dbReference type="GO" id="GO:0000155">
    <property type="term" value="F:phosphorelay sensor kinase activity"/>
    <property type="evidence" value="ECO:0007669"/>
    <property type="project" value="InterPro"/>
</dbReference>
<reference evidence="13 14" key="1">
    <citation type="submission" date="2018-03" db="EMBL/GenBank/DDBJ databases">
        <authorList>
            <person name="Gully D."/>
        </authorList>
    </citation>
    <scope>NUCLEOTIDE SEQUENCE [LARGE SCALE GENOMIC DNA]</scope>
    <source>
        <strain evidence="13">ORS3257</strain>
    </source>
</reference>
<dbReference type="SUPFAM" id="SSF47384">
    <property type="entry name" value="Homodimeric domain of signal transducing histidine kinase"/>
    <property type="match status" value="1"/>
</dbReference>
<dbReference type="PROSITE" id="PS50109">
    <property type="entry name" value="HIS_KIN"/>
    <property type="match status" value="1"/>
</dbReference>
<evidence type="ECO:0000256" key="6">
    <source>
        <dbReference type="ARBA" id="ARBA00022679"/>
    </source>
</evidence>
<dbReference type="CDD" id="cd00075">
    <property type="entry name" value="HATPase"/>
    <property type="match status" value="1"/>
</dbReference>
<keyword evidence="6" id="KW-0808">Transferase</keyword>
<keyword evidence="8" id="KW-0902">Two-component regulatory system</keyword>